<evidence type="ECO:0000256" key="2">
    <source>
        <dbReference type="ARBA" id="ARBA00023125"/>
    </source>
</evidence>
<reference evidence="7 8" key="1">
    <citation type="submission" date="2022-05" db="EMBL/GenBank/DDBJ databases">
        <authorList>
            <consortium name="Genoscope - CEA"/>
            <person name="William W."/>
        </authorList>
    </citation>
    <scope>NUCLEOTIDE SEQUENCE [LARGE SCALE GENOMIC DNA]</scope>
</reference>
<dbReference type="PANTHER" id="PTHR13710:SF105">
    <property type="entry name" value="ATP-DEPENDENT DNA HELICASE Q1"/>
    <property type="match status" value="1"/>
</dbReference>
<comment type="caution">
    <text evidence="7">The sequence shown here is derived from an EMBL/GenBank/DDBJ whole genome shotgun (WGS) entry which is preliminary data.</text>
</comment>
<organism evidence="7 8">
    <name type="scientific">Porites evermanni</name>
    <dbReference type="NCBI Taxonomy" id="104178"/>
    <lineage>
        <taxon>Eukaryota</taxon>
        <taxon>Metazoa</taxon>
        <taxon>Cnidaria</taxon>
        <taxon>Anthozoa</taxon>
        <taxon>Hexacorallia</taxon>
        <taxon>Scleractinia</taxon>
        <taxon>Fungiina</taxon>
        <taxon>Poritidae</taxon>
        <taxon>Porites</taxon>
    </lineage>
</organism>
<dbReference type="EMBL" id="CALNXI010002152">
    <property type="protein sequence ID" value="CAH3183802.1"/>
    <property type="molecule type" value="Genomic_DNA"/>
</dbReference>
<evidence type="ECO:0000313" key="7">
    <source>
        <dbReference type="EMBL" id="CAH3183802.1"/>
    </source>
</evidence>
<sequence>MPTGGGKTICYAVPALIKPKVTVVIFPLLALLLDQVERMRSQGLNVCFFMSDMDEAERENAMQKLLATPPEYNFLFATPETVLTPALFELLQKLSSESLINFFVIDEAHCIDTWDSHFRPSYSELSKLQTFGCPILAMTGTATRQTEQVILNSLRLSLEETKVIRKPSNRPNLLFHVVAKKADGKEAIVMPKDLESYVQESCRAGRDGNDAHCYIFFRFEDKTKHLSNISSLPDGDRKLVYLNGLNDMVKYCIIPVYRRQHIASYFGDGGAGINCAKSCDICSSGNLEHSIDFSDDAIQILNCLDSMQQLQPQVTTKLLVLTFSGSKSNAVISKGLENVNEYGKGKNKFSEKGLLKFIQCLIIENIVHEQLPSANENSTTPYLVRGINASRLTNSELTFLYYAK</sequence>
<accession>A0ABN8RWG5</accession>
<proteinExistence type="inferred from homology"/>
<dbReference type="Pfam" id="PF16124">
    <property type="entry name" value="RecQ_Zn_bind"/>
    <property type="match status" value="1"/>
</dbReference>
<dbReference type="SUPFAM" id="SSF52540">
    <property type="entry name" value="P-loop containing nucleoside triphosphate hydrolases"/>
    <property type="match status" value="2"/>
</dbReference>
<keyword evidence="3" id="KW-0413">Isomerase</keyword>
<dbReference type="InterPro" id="IPR014001">
    <property type="entry name" value="Helicase_ATP-bd"/>
</dbReference>
<dbReference type="Gene3D" id="3.40.50.300">
    <property type="entry name" value="P-loop containing nucleotide triphosphate hydrolases"/>
    <property type="match status" value="2"/>
</dbReference>
<evidence type="ECO:0000259" key="6">
    <source>
        <dbReference type="PROSITE" id="PS51192"/>
    </source>
</evidence>
<feature type="domain" description="Helicase ATP-binding" evidence="6">
    <location>
        <begin position="1"/>
        <end position="160"/>
    </location>
</feature>
<dbReference type="InterPro" id="IPR036388">
    <property type="entry name" value="WH-like_DNA-bd_sf"/>
</dbReference>
<dbReference type="PROSITE" id="PS51192">
    <property type="entry name" value="HELICASE_ATP_BIND_1"/>
    <property type="match status" value="1"/>
</dbReference>
<evidence type="ECO:0000256" key="4">
    <source>
        <dbReference type="ARBA" id="ARBA00034617"/>
    </source>
</evidence>
<dbReference type="SMART" id="SM00487">
    <property type="entry name" value="DEXDc"/>
    <property type="match status" value="1"/>
</dbReference>
<keyword evidence="2" id="KW-0238">DNA-binding</keyword>
<evidence type="ECO:0000256" key="5">
    <source>
        <dbReference type="ARBA" id="ARBA00034808"/>
    </source>
</evidence>
<comment type="catalytic activity">
    <reaction evidence="4">
        <text>Couples ATP hydrolysis with the unwinding of duplex DNA by translocating in the 3'-5' direction.</text>
        <dbReference type="EC" id="5.6.2.4"/>
    </reaction>
</comment>
<gene>
    <name evidence="7" type="ORF">PEVE_00015089</name>
</gene>
<dbReference type="InterPro" id="IPR011545">
    <property type="entry name" value="DEAD/DEAH_box_helicase_dom"/>
</dbReference>
<dbReference type="PANTHER" id="PTHR13710">
    <property type="entry name" value="DNA HELICASE RECQ FAMILY MEMBER"/>
    <property type="match status" value="1"/>
</dbReference>
<dbReference type="SMART" id="SM00956">
    <property type="entry name" value="RQC"/>
    <property type="match status" value="1"/>
</dbReference>
<keyword evidence="8" id="KW-1185">Reference proteome</keyword>
<dbReference type="EC" id="5.6.2.4" evidence="5"/>
<name>A0ABN8RWG5_9CNID</name>
<evidence type="ECO:0000256" key="3">
    <source>
        <dbReference type="ARBA" id="ARBA00023235"/>
    </source>
</evidence>
<dbReference type="InterPro" id="IPR032284">
    <property type="entry name" value="RecQ_Zn-bd"/>
</dbReference>
<dbReference type="Pfam" id="PF09382">
    <property type="entry name" value="RQC"/>
    <property type="match status" value="1"/>
</dbReference>
<protein>
    <recommendedName>
        <fullName evidence="5">DNA 3'-5' helicase</fullName>
        <ecNumber evidence="5">5.6.2.4</ecNumber>
    </recommendedName>
</protein>
<evidence type="ECO:0000256" key="1">
    <source>
        <dbReference type="ARBA" id="ARBA00005446"/>
    </source>
</evidence>
<dbReference type="Gene3D" id="1.10.10.10">
    <property type="entry name" value="Winged helix-like DNA-binding domain superfamily/Winged helix DNA-binding domain"/>
    <property type="match status" value="1"/>
</dbReference>
<dbReference type="InterPro" id="IPR027417">
    <property type="entry name" value="P-loop_NTPase"/>
</dbReference>
<evidence type="ECO:0000313" key="8">
    <source>
        <dbReference type="Proteomes" id="UP001159427"/>
    </source>
</evidence>
<dbReference type="Pfam" id="PF00270">
    <property type="entry name" value="DEAD"/>
    <property type="match status" value="1"/>
</dbReference>
<dbReference type="CDD" id="cd17920">
    <property type="entry name" value="DEXHc_RecQ"/>
    <property type="match status" value="1"/>
</dbReference>
<dbReference type="Proteomes" id="UP001159427">
    <property type="component" value="Unassembled WGS sequence"/>
</dbReference>
<comment type="similarity">
    <text evidence="1">Belongs to the helicase family. RecQ subfamily.</text>
</comment>
<dbReference type="InterPro" id="IPR018982">
    <property type="entry name" value="RQC_domain"/>
</dbReference>